<proteinExistence type="predicted"/>
<evidence type="ECO:0000313" key="2">
    <source>
        <dbReference type="Proteomes" id="UP000248291"/>
    </source>
</evidence>
<accession>A0AAN4Q168</accession>
<comment type="caution">
    <text evidence="1">The sequence shown here is derived from an EMBL/GenBank/DDBJ whole genome shotgun (WGS) entry which is preliminary data.</text>
</comment>
<name>A0AAN4Q168_PSESF</name>
<organism evidence="1 2">
    <name type="scientific">Pseudomonas syringae pv. actinidiae</name>
    <dbReference type="NCBI Taxonomy" id="103796"/>
    <lineage>
        <taxon>Bacteria</taxon>
        <taxon>Pseudomonadati</taxon>
        <taxon>Pseudomonadota</taxon>
        <taxon>Gammaproteobacteria</taxon>
        <taxon>Pseudomonadales</taxon>
        <taxon>Pseudomonadaceae</taxon>
        <taxon>Pseudomonas</taxon>
        <taxon>Pseudomonas syringae</taxon>
    </lineage>
</organism>
<dbReference type="EMBL" id="BGKA01000035">
    <property type="protein sequence ID" value="GBH15169.1"/>
    <property type="molecule type" value="Genomic_DNA"/>
</dbReference>
<dbReference type="Proteomes" id="UP000248291">
    <property type="component" value="Unassembled WGS sequence"/>
</dbReference>
<sequence length="62" mass="6647">MIPLGDSLEALRSSTENKWAPTSYELAVFSTNHPNPGPTGMKLASTYPVTLNRIKGKADGSQ</sequence>
<evidence type="ECO:0000313" key="1">
    <source>
        <dbReference type="EMBL" id="GBH15169.1"/>
    </source>
</evidence>
<reference evidence="1 2" key="1">
    <citation type="submission" date="2018-04" db="EMBL/GenBank/DDBJ databases">
        <title>Draft genome sequence of Pseudomonas syringae pv. actinidiae biovar 3 strains isolated from kiwifruit in Kagawa prefecture.</title>
        <authorList>
            <person name="Tabuchi M."/>
            <person name="Saito M."/>
            <person name="Fujiwara S."/>
            <person name="Sasa N."/>
            <person name="Akimitsu K."/>
            <person name="Gomi K."/>
            <person name="Konishi-Sugita S."/>
            <person name="Hamano K."/>
            <person name="Kataoka I."/>
        </authorList>
    </citation>
    <scope>NUCLEOTIDE SEQUENCE [LARGE SCALE GENOMIC DNA]</scope>
    <source>
        <strain evidence="1 2">MAFF212211</strain>
    </source>
</reference>
<dbReference type="AlphaFoldDB" id="A0AAN4Q168"/>
<protein>
    <submittedName>
        <fullName evidence="1">Uncharacterized protein</fullName>
    </submittedName>
</protein>
<gene>
    <name evidence="1" type="ORF">KPSA3_01090</name>
</gene>